<reference evidence="6 7" key="1">
    <citation type="submission" date="2018-11" db="EMBL/GenBank/DDBJ databases">
        <title>Proposal to divide the Flavobacteriaceae and reorganize its genera based on Amino Acid Identity values calculated from whole genome sequences.</title>
        <authorList>
            <person name="Nicholson A.C."/>
            <person name="Gulvik C.A."/>
            <person name="Whitney A.M."/>
            <person name="Humrighouse B.W."/>
            <person name="Bell M."/>
            <person name="Holmes B."/>
            <person name="Steigerwalt A.G."/>
            <person name="Villarma A."/>
            <person name="Sheth M."/>
            <person name="Batra D."/>
            <person name="Pryor J."/>
            <person name="Bernardet J.-F."/>
            <person name="Hugo C."/>
            <person name="Kampfer P."/>
            <person name="Newman J."/>
            <person name="McQuiston J.R."/>
        </authorList>
    </citation>
    <scope>NUCLEOTIDE SEQUENCE [LARGE SCALE GENOMIC DNA]</scope>
    <source>
        <strain evidence="6 7">H5559</strain>
    </source>
</reference>
<dbReference type="PROSITE" id="PS51352">
    <property type="entry name" value="THIOREDOXIN_2"/>
    <property type="match status" value="1"/>
</dbReference>
<evidence type="ECO:0000313" key="7">
    <source>
        <dbReference type="Proteomes" id="UP000269015"/>
    </source>
</evidence>
<evidence type="ECO:0000259" key="5">
    <source>
        <dbReference type="PROSITE" id="PS51352"/>
    </source>
</evidence>
<accession>A0AAD1DV43</accession>
<dbReference type="PROSITE" id="PS00194">
    <property type="entry name" value="THIOREDOXIN_1"/>
    <property type="match status" value="1"/>
</dbReference>
<dbReference type="InterPro" id="IPR013766">
    <property type="entry name" value="Thioredoxin_domain"/>
</dbReference>
<dbReference type="InterPro" id="IPR012336">
    <property type="entry name" value="Thioredoxin-like_fold"/>
</dbReference>
<dbReference type="Gene3D" id="3.40.30.10">
    <property type="entry name" value="Glutaredoxin"/>
    <property type="match status" value="1"/>
</dbReference>
<keyword evidence="2" id="KW-0201">Cytochrome c-type biogenesis</keyword>
<comment type="subcellular location">
    <subcellularLocation>
        <location evidence="1">Cell envelope</location>
    </subcellularLocation>
</comment>
<protein>
    <submittedName>
        <fullName evidence="6">TlpA family protein disulfide reductase</fullName>
    </submittedName>
</protein>
<dbReference type="EMBL" id="CP033930">
    <property type="protein sequence ID" value="AZB17458.1"/>
    <property type="molecule type" value="Genomic_DNA"/>
</dbReference>
<dbReference type="CDD" id="cd02966">
    <property type="entry name" value="TlpA_like_family"/>
    <property type="match status" value="1"/>
</dbReference>
<proteinExistence type="predicted"/>
<dbReference type="AlphaFoldDB" id="A0AAD1DV43"/>
<dbReference type="InterPro" id="IPR017937">
    <property type="entry name" value="Thioredoxin_CS"/>
</dbReference>
<dbReference type="GO" id="GO:0030313">
    <property type="term" value="C:cell envelope"/>
    <property type="evidence" value="ECO:0007669"/>
    <property type="project" value="UniProtKB-SubCell"/>
</dbReference>
<name>A0AAD1DV43_CHRID</name>
<evidence type="ECO:0000256" key="3">
    <source>
        <dbReference type="ARBA" id="ARBA00023157"/>
    </source>
</evidence>
<dbReference type="InterPro" id="IPR036249">
    <property type="entry name" value="Thioredoxin-like_sf"/>
</dbReference>
<dbReference type="RefSeq" id="WP_123861437.1">
    <property type="nucleotide sequence ID" value="NZ_CP033930.1"/>
</dbReference>
<dbReference type="PANTHER" id="PTHR42852">
    <property type="entry name" value="THIOL:DISULFIDE INTERCHANGE PROTEIN DSBE"/>
    <property type="match status" value="1"/>
</dbReference>
<keyword evidence="4" id="KW-0676">Redox-active center</keyword>
<evidence type="ECO:0000256" key="1">
    <source>
        <dbReference type="ARBA" id="ARBA00004196"/>
    </source>
</evidence>
<dbReference type="SUPFAM" id="SSF52833">
    <property type="entry name" value="Thioredoxin-like"/>
    <property type="match status" value="1"/>
</dbReference>
<dbReference type="GO" id="GO:0017004">
    <property type="term" value="P:cytochrome complex assembly"/>
    <property type="evidence" value="ECO:0007669"/>
    <property type="project" value="UniProtKB-KW"/>
</dbReference>
<evidence type="ECO:0000256" key="4">
    <source>
        <dbReference type="ARBA" id="ARBA00023284"/>
    </source>
</evidence>
<keyword evidence="3" id="KW-1015">Disulfide bond</keyword>
<evidence type="ECO:0000256" key="2">
    <source>
        <dbReference type="ARBA" id="ARBA00022748"/>
    </source>
</evidence>
<feature type="domain" description="Thioredoxin" evidence="5">
    <location>
        <begin position="337"/>
        <end position="480"/>
    </location>
</feature>
<organism evidence="6 7">
    <name type="scientific">Chryseobacterium indologenes</name>
    <name type="common">Flavobacterium indologenes</name>
    <dbReference type="NCBI Taxonomy" id="253"/>
    <lineage>
        <taxon>Bacteria</taxon>
        <taxon>Pseudomonadati</taxon>
        <taxon>Bacteroidota</taxon>
        <taxon>Flavobacteriia</taxon>
        <taxon>Flavobacteriales</taxon>
        <taxon>Weeksellaceae</taxon>
        <taxon>Chryseobacterium group</taxon>
        <taxon>Chryseobacterium</taxon>
    </lineage>
</organism>
<dbReference type="Proteomes" id="UP000269015">
    <property type="component" value="Chromosome"/>
</dbReference>
<sequence>MKKILLITFLYLLILQFSSAQKRTILNIKFENFKDSIIRLSAPVPDGKFASNSVNEYVSERKDGNFHFDFVLEQTTKLCIYTSSRNGLLFVPGTFTIIINPGDSLNFTLHDDKEGLINMEISGRGAEKLLMAKEVTKKMYSSYLSKKPYHKQNITERYLEVDRTLDIIDSMFNSNPKKETRDFRLAKAQLVDQTLDAILSQSVEQYDDSVGSLFEKFILRKKRINPLLDSLTINYFGGFHVLPDYIYLSNRDQLGERYDLFRYNYPLEYGTLVQKQFANNPVVKDYLLSDNTIAIFRENWYSQISKDAYKYYLATAKRDNPYFQDVAMEFKLLKDVLKRGSPFYNFNLPDTSGVYHSLKDLKGKVVILDFWFNGCGACKTLVPELSKIERSLESDQVQFVSINVDKNKMIWKRGIGVYSVAGSLQLYTEGRRYDHPIITFAKIKAFPTLIVLDKEGSIVGIPPHPFKDPDGFKSYIKNCL</sequence>
<dbReference type="PANTHER" id="PTHR42852:SF6">
    <property type="entry name" value="THIOL:DISULFIDE INTERCHANGE PROTEIN DSBE"/>
    <property type="match status" value="1"/>
</dbReference>
<evidence type="ECO:0000313" key="6">
    <source>
        <dbReference type="EMBL" id="AZB17458.1"/>
    </source>
</evidence>
<dbReference type="Pfam" id="PF13905">
    <property type="entry name" value="Thioredoxin_8"/>
    <property type="match status" value="1"/>
</dbReference>
<gene>
    <name evidence="6" type="ORF">EG352_06610</name>
</gene>
<dbReference type="InterPro" id="IPR050553">
    <property type="entry name" value="Thioredoxin_ResA/DsbE_sf"/>
</dbReference>